<dbReference type="Proteomes" id="UP001231941">
    <property type="component" value="Unassembled WGS sequence"/>
</dbReference>
<comment type="caution">
    <text evidence="1">The sequence shown here is derived from an EMBL/GenBank/DDBJ whole genome shotgun (WGS) entry which is preliminary data.</text>
</comment>
<accession>A0ABT9IV53</accession>
<sequence>MGVFDESKCNCCVCPMQCVLEQLVGEEPDFILTPNSIIQNPIITNVSEFIVSTSNVGSIPVSQVTRIAAPNLESIITRVLSALKPIMKSKGECACCEVPMTNLLMPETGNNIGIESIGPSGGLVTITLLDIGKGIVVGPDTFGSQFNIFSTCAITRVSS</sequence>
<dbReference type="RefSeq" id="WP_305990517.1">
    <property type="nucleotide sequence ID" value="NZ_JAVAMP010000001.1"/>
</dbReference>
<evidence type="ECO:0000313" key="2">
    <source>
        <dbReference type="Proteomes" id="UP001231941"/>
    </source>
</evidence>
<gene>
    <name evidence="1" type="ORF">Q5Y73_03885</name>
</gene>
<keyword evidence="2" id="KW-1185">Reference proteome</keyword>
<dbReference type="EMBL" id="JAVAMP010000001">
    <property type="protein sequence ID" value="MDP5273233.1"/>
    <property type="molecule type" value="Genomic_DNA"/>
</dbReference>
<name>A0ABT9IV53_9BACL</name>
<protein>
    <submittedName>
        <fullName evidence="1">Uncharacterized protein</fullName>
    </submittedName>
</protein>
<organism evidence="1 2">
    <name type="scientific">Chengkuizengella axinellae</name>
    <dbReference type="NCBI Taxonomy" id="3064388"/>
    <lineage>
        <taxon>Bacteria</taxon>
        <taxon>Bacillati</taxon>
        <taxon>Bacillota</taxon>
        <taxon>Bacilli</taxon>
        <taxon>Bacillales</taxon>
        <taxon>Paenibacillaceae</taxon>
        <taxon>Chengkuizengella</taxon>
    </lineage>
</organism>
<evidence type="ECO:0000313" key="1">
    <source>
        <dbReference type="EMBL" id="MDP5273233.1"/>
    </source>
</evidence>
<proteinExistence type="predicted"/>
<reference evidence="1 2" key="1">
    <citation type="submission" date="2023-08" db="EMBL/GenBank/DDBJ databases">
        <authorList>
            <person name="Park J.-S."/>
        </authorList>
    </citation>
    <scope>NUCLEOTIDE SEQUENCE [LARGE SCALE GENOMIC DNA]</scope>
    <source>
        <strain evidence="1 2">2205SS18-9</strain>
    </source>
</reference>